<evidence type="ECO:0000313" key="24">
    <source>
        <dbReference type="JaponicusDB" id="SJAG_04156"/>
    </source>
</evidence>
<dbReference type="FunFam" id="3.10.410.10:FF:000001">
    <property type="entry name" value="Putative formate--tetrahydrofolate ligase"/>
    <property type="match status" value="1"/>
</dbReference>
<dbReference type="InterPro" id="IPR020628">
    <property type="entry name" value="Formate_THF_ligase_CS"/>
</dbReference>
<evidence type="ECO:0000256" key="11">
    <source>
        <dbReference type="ARBA" id="ARBA00022563"/>
    </source>
</evidence>
<dbReference type="EC" id="6.3.4.3" evidence="6"/>
<comment type="similarity">
    <text evidence="3">In the N-terminal section; belongs to the tetrahydrofolate dehydrogenase/cyclohydrolase family.</text>
</comment>
<comment type="similarity">
    <text evidence="4">In the C-terminal section; belongs to the formate--tetrahydrofolate ligase family.</text>
</comment>
<dbReference type="GO" id="GO:0046656">
    <property type="term" value="P:folic acid biosynthetic process"/>
    <property type="evidence" value="ECO:0007669"/>
    <property type="project" value="EnsemblFungi"/>
</dbReference>
<dbReference type="HOGENOM" id="CLU_003601_2_0_1"/>
<dbReference type="InterPro" id="IPR027417">
    <property type="entry name" value="P-loop_NTPase"/>
</dbReference>
<dbReference type="InterPro" id="IPR020630">
    <property type="entry name" value="THF_DH/CycHdrlase_cat_dom"/>
</dbReference>
<dbReference type="eggNOG" id="KOG4230">
    <property type="taxonomic scope" value="Eukaryota"/>
</dbReference>
<organism evidence="23 25">
    <name type="scientific">Schizosaccharomyces japonicus (strain yFS275 / FY16936)</name>
    <name type="common">Fission yeast</name>
    <dbReference type="NCBI Taxonomy" id="402676"/>
    <lineage>
        <taxon>Eukaryota</taxon>
        <taxon>Fungi</taxon>
        <taxon>Dikarya</taxon>
        <taxon>Ascomycota</taxon>
        <taxon>Taphrinomycotina</taxon>
        <taxon>Schizosaccharomycetes</taxon>
        <taxon>Schizosaccharomycetales</taxon>
        <taxon>Schizosaccharomycetaceae</taxon>
        <taxon>Schizosaccharomyces</taxon>
    </lineage>
</organism>
<dbReference type="GO" id="GO:0035999">
    <property type="term" value="P:tetrahydrofolate interconversion"/>
    <property type="evidence" value="ECO:0000318"/>
    <property type="project" value="GO_Central"/>
</dbReference>
<keyword evidence="14" id="KW-0658">Purine biosynthesis</keyword>
<keyword evidence="25" id="KW-1185">Reference proteome</keyword>
<dbReference type="Proteomes" id="UP000001744">
    <property type="component" value="Unassembled WGS sequence"/>
</dbReference>
<dbReference type="UniPathway" id="UPA00193"/>
<dbReference type="CDD" id="cd01080">
    <property type="entry name" value="NAD_bind_m-THF_DH_Cyclohyd"/>
    <property type="match status" value="1"/>
</dbReference>
<evidence type="ECO:0000256" key="18">
    <source>
        <dbReference type="ARBA" id="ARBA00023002"/>
    </source>
</evidence>
<dbReference type="Pfam" id="PF01268">
    <property type="entry name" value="FTHFS"/>
    <property type="match status" value="1"/>
</dbReference>
<dbReference type="Gene3D" id="3.30.1510.10">
    <property type="entry name" value="Domain 2, N(10)-formyltetrahydrofolate synthetase"/>
    <property type="match status" value="1"/>
</dbReference>
<dbReference type="FunFam" id="3.40.50.300:FF:001123">
    <property type="entry name" value="C-1-tetrahydrofolate synthase, cytoplasmic isoform X2"/>
    <property type="match status" value="1"/>
</dbReference>
<dbReference type="Gene3D" id="3.40.50.300">
    <property type="entry name" value="P-loop containing nucleotide triphosphate hydrolases"/>
    <property type="match status" value="2"/>
</dbReference>
<evidence type="ECO:0000256" key="4">
    <source>
        <dbReference type="ARBA" id="ARBA00006985"/>
    </source>
</evidence>
<dbReference type="Pfam" id="PF02882">
    <property type="entry name" value="THF_DHG_CYH_C"/>
    <property type="match status" value="1"/>
</dbReference>
<feature type="domain" description="Tetrahydrofolate dehydrogenase/cyclohydrolase catalytic" evidence="21">
    <location>
        <begin position="5"/>
        <end position="121"/>
    </location>
</feature>
<dbReference type="InterPro" id="IPR036291">
    <property type="entry name" value="NAD(P)-bd_dom_sf"/>
</dbReference>
<dbReference type="Gene3D" id="3.40.50.10860">
    <property type="entry name" value="Leucine Dehydrogenase, chain A, domain 1"/>
    <property type="match status" value="1"/>
</dbReference>
<dbReference type="GO" id="GO:0005524">
    <property type="term" value="F:ATP binding"/>
    <property type="evidence" value="ECO:0007669"/>
    <property type="project" value="UniProtKB-KW"/>
</dbReference>
<dbReference type="GO" id="GO:0004488">
    <property type="term" value="F:methylenetetrahydrofolate dehydrogenase (NADP+) activity"/>
    <property type="evidence" value="ECO:0000318"/>
    <property type="project" value="GO_Central"/>
</dbReference>
<dbReference type="Gene3D" id="3.10.410.10">
    <property type="entry name" value="Formyltetrahydrofolate synthetase, domain 3"/>
    <property type="match status" value="1"/>
</dbReference>
<dbReference type="InterPro" id="IPR020631">
    <property type="entry name" value="THF_DH/CycHdrlase_NAD-bd_dom"/>
</dbReference>
<dbReference type="GO" id="GO:0009257">
    <property type="term" value="P:10-formyltetrahydrofolate biosynthetic process"/>
    <property type="evidence" value="ECO:0007669"/>
    <property type="project" value="EnsemblFungi"/>
</dbReference>
<feature type="domain" description="Tetrahydrofolate dehydrogenase/cyclohydrolase NAD(P)-binding" evidence="22">
    <location>
        <begin position="142"/>
        <end position="288"/>
    </location>
</feature>
<dbReference type="CDD" id="cd00477">
    <property type="entry name" value="FTHFS"/>
    <property type="match status" value="1"/>
</dbReference>
<comment type="catalytic activity">
    <reaction evidence="20">
        <text>(6R)-5,10-methylene-5,6,7,8-tetrahydrofolate + NADP(+) = (6R)-5,10-methenyltetrahydrofolate + NADPH</text>
        <dbReference type="Rhea" id="RHEA:22812"/>
        <dbReference type="ChEBI" id="CHEBI:15636"/>
        <dbReference type="ChEBI" id="CHEBI:57455"/>
        <dbReference type="ChEBI" id="CHEBI:57783"/>
        <dbReference type="ChEBI" id="CHEBI:58349"/>
        <dbReference type="EC" id="1.5.1.5"/>
    </reaction>
</comment>
<evidence type="ECO:0000256" key="17">
    <source>
        <dbReference type="ARBA" id="ARBA00022857"/>
    </source>
</evidence>
<evidence type="ECO:0000256" key="12">
    <source>
        <dbReference type="ARBA" id="ARBA00022598"/>
    </source>
</evidence>
<dbReference type="STRING" id="402676.B6K627"/>
<evidence type="ECO:0000256" key="20">
    <source>
        <dbReference type="ARBA" id="ARBA00052194"/>
    </source>
</evidence>
<dbReference type="InterPro" id="IPR000559">
    <property type="entry name" value="Formate_THF_ligase"/>
</dbReference>
<dbReference type="VEuPathDB" id="FungiDB:SJAG_04156"/>
<dbReference type="InterPro" id="IPR000672">
    <property type="entry name" value="THF_DH/CycHdrlase"/>
</dbReference>
<dbReference type="EC" id="3.5.4.9" evidence="7"/>
<dbReference type="SUPFAM" id="SSF51735">
    <property type="entry name" value="NAD(P)-binding Rossmann-fold domains"/>
    <property type="match status" value="1"/>
</dbReference>
<keyword evidence="17" id="KW-0521">NADP</keyword>
<evidence type="ECO:0000259" key="22">
    <source>
        <dbReference type="Pfam" id="PF02882"/>
    </source>
</evidence>
<dbReference type="Gene3D" id="3.40.50.720">
    <property type="entry name" value="NAD(P)-binding Rossmann-like Domain"/>
    <property type="match status" value="1"/>
</dbReference>
<reference evidence="23 25" key="1">
    <citation type="journal article" date="2011" name="Science">
        <title>Comparative functional genomics of the fission yeasts.</title>
        <authorList>
            <person name="Rhind N."/>
            <person name="Chen Z."/>
            <person name="Yassour M."/>
            <person name="Thompson D.A."/>
            <person name="Haas B.J."/>
            <person name="Habib N."/>
            <person name="Wapinski I."/>
            <person name="Roy S."/>
            <person name="Lin M.F."/>
            <person name="Heiman D.I."/>
            <person name="Young S.K."/>
            <person name="Furuya K."/>
            <person name="Guo Y."/>
            <person name="Pidoux A."/>
            <person name="Chen H.M."/>
            <person name="Robbertse B."/>
            <person name="Goldberg J.M."/>
            <person name="Aoki K."/>
            <person name="Bayne E.H."/>
            <person name="Berlin A.M."/>
            <person name="Desjardins C.A."/>
            <person name="Dobbs E."/>
            <person name="Dukaj L."/>
            <person name="Fan L."/>
            <person name="FitzGerald M.G."/>
            <person name="French C."/>
            <person name="Gujja S."/>
            <person name="Hansen K."/>
            <person name="Keifenheim D."/>
            <person name="Levin J.Z."/>
            <person name="Mosher R.A."/>
            <person name="Mueller C.A."/>
            <person name="Pfiffner J."/>
            <person name="Priest M."/>
            <person name="Russ C."/>
            <person name="Smialowska A."/>
            <person name="Swoboda P."/>
            <person name="Sykes S.M."/>
            <person name="Vaughn M."/>
            <person name="Vengrova S."/>
            <person name="Yoder R."/>
            <person name="Zeng Q."/>
            <person name="Allshire R."/>
            <person name="Baulcombe D."/>
            <person name="Birren B.W."/>
            <person name="Brown W."/>
            <person name="Ekwall K."/>
            <person name="Kellis M."/>
            <person name="Leatherwood J."/>
            <person name="Levin H."/>
            <person name="Margalit H."/>
            <person name="Martienssen R."/>
            <person name="Nieduszynski C.A."/>
            <person name="Spatafora J.W."/>
            <person name="Friedman N."/>
            <person name="Dalgaard J.Z."/>
            <person name="Baumann P."/>
            <person name="Niki H."/>
            <person name="Regev A."/>
            <person name="Nusbaum C."/>
        </authorList>
    </citation>
    <scope>NUCLEOTIDE SEQUENCE [LARGE SCALE GENOMIC DNA]</scope>
    <source>
        <strain evidence="25">yFS275 / FY16936</strain>
    </source>
</reference>
<evidence type="ECO:0000256" key="6">
    <source>
        <dbReference type="ARBA" id="ARBA00012295"/>
    </source>
</evidence>
<dbReference type="PANTHER" id="PTHR48099:SF22">
    <property type="entry name" value="C-1-TETRAHYDROFOLATE SYNTHASE, CYTOPLASMIC"/>
    <property type="match status" value="1"/>
</dbReference>
<dbReference type="SUPFAM" id="SSF52540">
    <property type="entry name" value="P-loop containing nucleoside triphosphate hydrolases"/>
    <property type="match status" value="1"/>
</dbReference>
<keyword evidence="12" id="KW-0436">Ligase</keyword>
<evidence type="ECO:0000313" key="25">
    <source>
        <dbReference type="Proteomes" id="UP000001744"/>
    </source>
</evidence>
<evidence type="ECO:0000256" key="19">
    <source>
        <dbReference type="ARBA" id="ARBA00023268"/>
    </source>
</evidence>
<evidence type="ECO:0000256" key="16">
    <source>
        <dbReference type="ARBA" id="ARBA00022840"/>
    </source>
</evidence>
<comment type="subunit">
    <text evidence="5">Homodimer.</text>
</comment>
<dbReference type="FunFam" id="3.40.50.300:FF:000245">
    <property type="entry name" value="C-1-tetrahydrofolate synthase, cytoplasmic"/>
    <property type="match status" value="1"/>
</dbReference>
<evidence type="ECO:0000256" key="14">
    <source>
        <dbReference type="ARBA" id="ARBA00022755"/>
    </source>
</evidence>
<keyword evidence="15" id="KW-0378">Hydrolase</keyword>
<dbReference type="OrthoDB" id="5126881at2759"/>
<dbReference type="FunFam" id="3.40.50.720:FF:000006">
    <property type="entry name" value="Bifunctional protein FolD"/>
    <property type="match status" value="1"/>
</dbReference>
<dbReference type="GO" id="GO:0006164">
    <property type="term" value="P:purine nucleotide biosynthetic process"/>
    <property type="evidence" value="ECO:0007669"/>
    <property type="project" value="UniProtKB-KW"/>
</dbReference>
<dbReference type="AlphaFoldDB" id="B6K627"/>
<gene>
    <name evidence="24" type="primary">thf1</name>
    <name evidence="23" type="ORF">SJAG_04156</name>
</gene>
<dbReference type="PROSITE" id="PS00721">
    <property type="entry name" value="FTHFS_1"/>
    <property type="match status" value="1"/>
</dbReference>
<dbReference type="GO" id="GO:0003697">
    <property type="term" value="F:single-stranded DNA binding"/>
    <property type="evidence" value="ECO:0007669"/>
    <property type="project" value="EnsemblFungi"/>
</dbReference>
<keyword evidence="16" id="KW-0067">ATP-binding</keyword>
<comment type="pathway">
    <text evidence="2">One-carbon metabolism; tetrahydrofolate interconversion.</text>
</comment>
<evidence type="ECO:0000259" key="21">
    <source>
        <dbReference type="Pfam" id="PF00763"/>
    </source>
</evidence>
<protein>
    <recommendedName>
        <fullName evidence="9">C-1-tetrahydrofolate synthase, cytoplasmic</fullName>
        <ecNumber evidence="8">1.5.1.5</ecNumber>
        <ecNumber evidence="7">3.5.4.9</ecNumber>
        <ecNumber evidence="6">6.3.4.3</ecNumber>
    </recommendedName>
</protein>
<dbReference type="FunFam" id="3.40.50.10860:FF:000005">
    <property type="entry name" value="C-1-tetrahydrofolate synthase, cytoplasmic, putative"/>
    <property type="match status" value="1"/>
</dbReference>
<evidence type="ECO:0000313" key="23">
    <source>
        <dbReference type="EMBL" id="EEB08981.1"/>
    </source>
</evidence>
<evidence type="ECO:0000256" key="7">
    <source>
        <dbReference type="ARBA" id="ARBA00012776"/>
    </source>
</evidence>
<dbReference type="HAMAP" id="MF_01576">
    <property type="entry name" value="THF_DHG_CYH"/>
    <property type="match status" value="1"/>
</dbReference>
<dbReference type="PRINTS" id="PR00085">
    <property type="entry name" value="THFDHDRGNASE"/>
</dbReference>
<evidence type="ECO:0000256" key="9">
    <source>
        <dbReference type="ARBA" id="ARBA00017592"/>
    </source>
</evidence>
<proteinExistence type="inferred from homology"/>
<dbReference type="EMBL" id="KE651167">
    <property type="protein sequence ID" value="EEB08981.1"/>
    <property type="molecule type" value="Genomic_DNA"/>
</dbReference>
<dbReference type="GO" id="GO:0004329">
    <property type="term" value="F:formate-tetrahydrofolate ligase activity"/>
    <property type="evidence" value="ECO:0007669"/>
    <property type="project" value="UniProtKB-EC"/>
</dbReference>
<evidence type="ECO:0000256" key="13">
    <source>
        <dbReference type="ARBA" id="ARBA00022741"/>
    </source>
</evidence>
<dbReference type="OMA" id="CKQIANI"/>
<dbReference type="HAMAP" id="MF_01543">
    <property type="entry name" value="FTHFS"/>
    <property type="match status" value="1"/>
</dbReference>
<comment type="subcellular location">
    <subcellularLocation>
        <location evidence="1">Cytoplasm</location>
    </subcellularLocation>
</comment>
<dbReference type="EC" id="1.5.1.5" evidence="8"/>
<dbReference type="GO" id="GO:0004477">
    <property type="term" value="F:methenyltetrahydrofolate cyclohydrolase activity"/>
    <property type="evidence" value="ECO:0000318"/>
    <property type="project" value="GO_Central"/>
</dbReference>
<name>B6K627_SCHJY</name>
<keyword evidence="13" id="KW-0547">Nucleotide-binding</keyword>
<dbReference type="GO" id="GO:0005829">
    <property type="term" value="C:cytosol"/>
    <property type="evidence" value="ECO:0000318"/>
    <property type="project" value="GO_Central"/>
</dbReference>
<keyword evidence="10" id="KW-0963">Cytoplasm</keyword>
<dbReference type="Pfam" id="PF00763">
    <property type="entry name" value="THF_DHG_CYH"/>
    <property type="match status" value="1"/>
</dbReference>
<keyword evidence="19" id="KW-0511">Multifunctional enzyme</keyword>
<evidence type="ECO:0000256" key="15">
    <source>
        <dbReference type="ARBA" id="ARBA00022801"/>
    </source>
</evidence>
<evidence type="ECO:0000256" key="3">
    <source>
        <dbReference type="ARBA" id="ARBA00005559"/>
    </source>
</evidence>
<accession>B6K627</accession>
<evidence type="ECO:0000256" key="1">
    <source>
        <dbReference type="ARBA" id="ARBA00004496"/>
    </source>
</evidence>
<dbReference type="JaponicusDB" id="SJAG_04156">
    <property type="gene designation" value="thf1"/>
</dbReference>
<evidence type="ECO:0000256" key="5">
    <source>
        <dbReference type="ARBA" id="ARBA00011738"/>
    </source>
</evidence>
<dbReference type="PANTHER" id="PTHR48099">
    <property type="entry name" value="C-1-TETRAHYDROFOLATE SYNTHASE, CYTOPLASMIC-RELATED"/>
    <property type="match status" value="1"/>
</dbReference>
<sequence>MAQLITGTDLARQFKSAVKENVTNIQKRDPQFAPTLIIVQVGARPDSNVYVRMKRKASEETGIRCVHKNFAEDVNEYELLQAIEGFNNDPSVHGIIVQLPLPSQLNEQTITEAVSPEKDVDGFCEANLGKLAKRGCEPSFVACTPRGVMELLKHYNVSLSGKNAVVIGRSNIVGRPMSVLLERANCTVTLCHSKTADIAQFTKTADIVVAAVGIPRFVKAEWLKPGCVVIDVGINYIPDATKKSGSRLVGDVDFDNAVKVAGAITPVPGSVGPMTVAMLMQNVYESALRFRAIARQHNVSLLPLKLQDPVPSDIEAARSQTPKHIAKLASEIGISASELELYGPYKGKVNLNILKRLNHRKDGHYVVVTGITPTPFGEGKSTVTAGLVQALSHLDKLAIACVRQPSQGPTFGIKGGAAGGGYAQFIPMEEFNLHLTGDIHAITAANNLLAAAIDTRMFHESTQKDADLFNRLVPAKKGVREFSPVMFYRLKKLGINKTNPDDLTPEEKTKFARLDIDPDTITWHRTLDVNDRFLRKITVGQNPTEKGRTRETGFDISVASECMSVLALSKDLKDMRERLGRMVVASSKTGEAITADDLGVGGALAVLMKDAIKPNLMQTIEGTPALVHAGPFANISIGASSILADRIALKIAGTEADEDPKKDAGYVVTEAGFASDIGMEKFFNIKCRNSGLVPGAVVLVATVKALKLHGGGPSVSPGKPLPDVYLREDVELVRKGCSNLKKHIENARKFGLPVVVAINKYVSDTAAEVAAIREEALAAGASDAVVSNHWAEGGKGALDLAKALIHACENEEHNFHFTYDLDLPIEKKIEIIAKEMYGADGIELSPLAQERMQRFKEQGYNNLPICIAKTQYSLSHDPDLKGAPTGFTVPIRDMRLSAGAGFIYPLAAAIMTIPGLPTRPAYYNIDLDENENIVGLM</sequence>
<keyword evidence="11" id="KW-0554">One-carbon metabolism</keyword>
<dbReference type="InterPro" id="IPR046346">
    <property type="entry name" value="Aminoacid_DH-like_N_sf"/>
</dbReference>
<dbReference type="RefSeq" id="XP_002175274.1">
    <property type="nucleotide sequence ID" value="XM_002175238.2"/>
</dbReference>
<evidence type="ECO:0000256" key="10">
    <source>
        <dbReference type="ARBA" id="ARBA00022490"/>
    </source>
</evidence>
<evidence type="ECO:0000256" key="2">
    <source>
        <dbReference type="ARBA" id="ARBA00004777"/>
    </source>
</evidence>
<dbReference type="SUPFAM" id="SSF53223">
    <property type="entry name" value="Aminoacid dehydrogenase-like, N-terminal domain"/>
    <property type="match status" value="1"/>
</dbReference>
<evidence type="ECO:0000256" key="8">
    <source>
        <dbReference type="ARBA" id="ARBA00012859"/>
    </source>
</evidence>
<keyword evidence="18" id="KW-0560">Oxidoreductase</keyword>
<dbReference type="GeneID" id="7049323"/>